<gene>
    <name evidence="2" type="ORF">KC909_06635</name>
</gene>
<evidence type="ECO:0000256" key="1">
    <source>
        <dbReference type="SAM" id="Phobius"/>
    </source>
</evidence>
<protein>
    <submittedName>
        <fullName evidence="2">Uncharacterized protein</fullName>
    </submittedName>
</protein>
<feature type="non-terminal residue" evidence="2">
    <location>
        <position position="311"/>
    </location>
</feature>
<dbReference type="Proteomes" id="UP000783287">
    <property type="component" value="Unassembled WGS sequence"/>
</dbReference>
<reference evidence="2" key="2">
    <citation type="journal article" date="2021" name="Microbiome">
        <title>Successional dynamics and alternative stable states in a saline activated sludge microbial community over 9 years.</title>
        <authorList>
            <person name="Wang Y."/>
            <person name="Ye J."/>
            <person name="Ju F."/>
            <person name="Liu L."/>
            <person name="Boyd J.A."/>
            <person name="Deng Y."/>
            <person name="Parks D.H."/>
            <person name="Jiang X."/>
            <person name="Yin X."/>
            <person name="Woodcroft B.J."/>
            <person name="Tyson G.W."/>
            <person name="Hugenholtz P."/>
            <person name="Polz M.F."/>
            <person name="Zhang T."/>
        </authorList>
    </citation>
    <scope>NUCLEOTIDE SEQUENCE</scope>
    <source>
        <strain evidence="2">HKST-UBA14</strain>
    </source>
</reference>
<comment type="caution">
    <text evidence="2">The sequence shown here is derived from an EMBL/GenBank/DDBJ whole genome shotgun (WGS) entry which is preliminary data.</text>
</comment>
<keyword evidence="1" id="KW-0812">Transmembrane</keyword>
<evidence type="ECO:0000313" key="3">
    <source>
        <dbReference type="Proteomes" id="UP000783287"/>
    </source>
</evidence>
<dbReference type="EMBL" id="JAGQLK010000211">
    <property type="protein sequence ID" value="MCA9384009.1"/>
    <property type="molecule type" value="Genomic_DNA"/>
</dbReference>
<keyword evidence="1" id="KW-0472">Membrane</keyword>
<sequence length="311" mass="34426">MTRKTALQLLKKKKLIQLSKRLRVYLLLGLIGLLLIIAGYAYRNYFSNSTSNTVAIVDDGFTKIEVTDVALSPLINGHYQAWLEADDKLVPLDSFNVNPEGTIFSTRGKLLSGFQVAGEYQDIKRIFITVEANGDDDQIPSNSIILESTSVTIGQKVNLEFTVVDFNEMSGQFILSTPSNGEDSGDETSGVWFVDNSFSWLTPSLDLPELAQGWHYRPWVFYEGEYALTTGSFSSTLGVDNENPYSGDIGIYQFPGEDFFKNLPYDLTTPIKLNDGKSYVLISIEPSFSLSGGNSGDNDIVLFPLWALQGS</sequence>
<accession>A0A955L6Y4</accession>
<keyword evidence="1" id="KW-1133">Transmembrane helix</keyword>
<organism evidence="2 3">
    <name type="scientific">Candidatus Dojkabacteria bacterium</name>
    <dbReference type="NCBI Taxonomy" id="2099670"/>
    <lineage>
        <taxon>Bacteria</taxon>
        <taxon>Candidatus Dojkabacteria</taxon>
    </lineage>
</organism>
<dbReference type="AlphaFoldDB" id="A0A955L6Y4"/>
<reference evidence="2" key="1">
    <citation type="submission" date="2020-04" db="EMBL/GenBank/DDBJ databases">
        <authorList>
            <person name="Zhang T."/>
        </authorList>
    </citation>
    <scope>NUCLEOTIDE SEQUENCE</scope>
    <source>
        <strain evidence="2">HKST-UBA14</strain>
    </source>
</reference>
<name>A0A955L6Y4_9BACT</name>
<feature type="transmembrane region" description="Helical" evidence="1">
    <location>
        <begin position="21"/>
        <end position="42"/>
    </location>
</feature>
<evidence type="ECO:0000313" key="2">
    <source>
        <dbReference type="EMBL" id="MCA9384009.1"/>
    </source>
</evidence>
<proteinExistence type="predicted"/>